<feature type="transmembrane region" description="Helical" evidence="9">
    <location>
        <begin position="476"/>
        <end position="504"/>
    </location>
</feature>
<evidence type="ECO:0000313" key="10">
    <source>
        <dbReference type="EMBL" id="OIQ91736.1"/>
    </source>
</evidence>
<evidence type="ECO:0000256" key="5">
    <source>
        <dbReference type="ARBA" id="ARBA00022970"/>
    </source>
</evidence>
<feature type="transmembrane region" description="Helical" evidence="9">
    <location>
        <begin position="450"/>
        <end position="470"/>
    </location>
</feature>
<name>A0A1J5R6X7_9ZZZZ</name>
<dbReference type="Pfam" id="PF02653">
    <property type="entry name" value="BPD_transp_2"/>
    <property type="match status" value="1"/>
</dbReference>
<dbReference type="AlphaFoldDB" id="A0A1J5R6X7"/>
<comment type="subcellular location">
    <subcellularLocation>
        <location evidence="1">Cell membrane</location>
        <topology evidence="1">Multi-pass membrane protein</topology>
    </subcellularLocation>
</comment>
<evidence type="ECO:0000256" key="2">
    <source>
        <dbReference type="ARBA" id="ARBA00022448"/>
    </source>
</evidence>
<dbReference type="EMBL" id="MLJW01000251">
    <property type="protein sequence ID" value="OIQ91736.1"/>
    <property type="molecule type" value="Genomic_DNA"/>
</dbReference>
<reference evidence="10" key="1">
    <citation type="submission" date="2016-10" db="EMBL/GenBank/DDBJ databases">
        <title>Sequence of Gallionella enrichment culture.</title>
        <authorList>
            <person name="Poehlein A."/>
            <person name="Muehling M."/>
            <person name="Daniel R."/>
        </authorList>
    </citation>
    <scope>NUCLEOTIDE SEQUENCE</scope>
</reference>
<dbReference type="NCBIfam" id="TIGR03409">
    <property type="entry name" value="urea_trans_UrtB"/>
    <property type="match status" value="1"/>
</dbReference>
<evidence type="ECO:0000256" key="6">
    <source>
        <dbReference type="ARBA" id="ARBA00022989"/>
    </source>
</evidence>
<dbReference type="GO" id="GO:0005886">
    <property type="term" value="C:plasma membrane"/>
    <property type="evidence" value="ECO:0007669"/>
    <property type="project" value="UniProtKB-SubCell"/>
</dbReference>
<evidence type="ECO:0000256" key="4">
    <source>
        <dbReference type="ARBA" id="ARBA00022692"/>
    </source>
</evidence>
<sequence length="548" mass="58322">MMDWKRLLLSAGSAGVALCLCALSGRASFAAAAEPAVGQRAAAVQEFCTQGNQPDALAKLVGLGTQADASNRDWANTLVLAIRDGQLICDAHGGAVIAKKAGNLDAVTLAPAPATPSGLPYVPTIVMMRKLAVATAEMDLFSQQRDLREKAAAQVSKFFMLLDPDILKRAIQRQDDADIKATLELAMAKRGLYSSDKKEQLGAIEALGSVPSETSRTLLTDYLANDQVRADPLLADAARAALRNIDQWLSIGNALSILFSGLSYAGILLLTAIGLSIIFGLMGVINLAHGEFIMLGAYVTYLVERLMRVYLPSMFDAYLLVAIPVAFVACGLFGVLLEYFVIRFLYRRPLETLLATWAVSIAIIKLVQLVFGSQNVEFITPSFLNGGAQIVGGFFVTYNRLFAIGFSLAVFLATYAVIRTTRIGLLMRATTQNREMAKCLGVPAQRIDRLAFAMGAGLAGLAGVVLTQIASVNPFMGAGFVIDAFMVVVLGGAGSLVGTAVSSLALGEINQFIEPFYGAVAAKVAVLLIIVLIIQKRPNGLFTVKTRG</sequence>
<keyword evidence="5" id="KW-0029">Amino-acid transport</keyword>
<evidence type="ECO:0000256" key="1">
    <source>
        <dbReference type="ARBA" id="ARBA00004651"/>
    </source>
</evidence>
<dbReference type="PANTHER" id="PTHR11795">
    <property type="entry name" value="BRANCHED-CHAIN AMINO ACID TRANSPORT SYSTEM PERMEASE PROTEIN LIVH"/>
    <property type="match status" value="1"/>
</dbReference>
<dbReference type="CDD" id="cd06582">
    <property type="entry name" value="TM_PBP1_LivH_like"/>
    <property type="match status" value="1"/>
</dbReference>
<evidence type="ECO:0000256" key="8">
    <source>
        <dbReference type="ARBA" id="ARBA00037998"/>
    </source>
</evidence>
<keyword evidence="2" id="KW-0813">Transport</keyword>
<feature type="transmembrane region" description="Helical" evidence="9">
    <location>
        <begin position="353"/>
        <end position="371"/>
    </location>
</feature>
<dbReference type="InterPro" id="IPR017779">
    <property type="entry name" value="ABC_UrtB_bac"/>
</dbReference>
<evidence type="ECO:0000256" key="9">
    <source>
        <dbReference type="SAM" id="Phobius"/>
    </source>
</evidence>
<comment type="caution">
    <text evidence="10">The sequence shown here is derived from an EMBL/GenBank/DDBJ whole genome shotgun (WGS) entry which is preliminary data.</text>
</comment>
<dbReference type="InterPro" id="IPR001851">
    <property type="entry name" value="ABC_transp_permease"/>
</dbReference>
<protein>
    <submittedName>
        <fullName evidence="10">High-affinity branched-chain amino acid transport system permease protein LivH</fullName>
    </submittedName>
</protein>
<keyword evidence="7 9" id="KW-0472">Membrane</keyword>
<feature type="transmembrane region" description="Helical" evidence="9">
    <location>
        <begin position="317"/>
        <end position="341"/>
    </location>
</feature>
<dbReference type="PANTHER" id="PTHR11795:SF447">
    <property type="entry name" value="ABC TRANSPORTER PERMEASE PROTEIN"/>
    <property type="match status" value="1"/>
</dbReference>
<keyword evidence="6 9" id="KW-1133">Transmembrane helix</keyword>
<dbReference type="GO" id="GO:0022857">
    <property type="term" value="F:transmembrane transporter activity"/>
    <property type="evidence" value="ECO:0007669"/>
    <property type="project" value="InterPro"/>
</dbReference>
<gene>
    <name evidence="10" type="primary">livH_35</name>
    <name evidence="10" type="ORF">GALL_263690</name>
</gene>
<keyword evidence="3" id="KW-1003">Cell membrane</keyword>
<dbReference type="GO" id="GO:0006865">
    <property type="term" value="P:amino acid transport"/>
    <property type="evidence" value="ECO:0007669"/>
    <property type="project" value="UniProtKB-KW"/>
</dbReference>
<feature type="transmembrane region" description="Helical" evidence="9">
    <location>
        <begin position="401"/>
        <end position="418"/>
    </location>
</feature>
<accession>A0A1J5R6X7</accession>
<evidence type="ECO:0000256" key="7">
    <source>
        <dbReference type="ARBA" id="ARBA00023136"/>
    </source>
</evidence>
<comment type="similarity">
    <text evidence="8">Belongs to the binding-protein-dependent transport system permease family. LivHM subfamily.</text>
</comment>
<dbReference type="InterPro" id="IPR052157">
    <property type="entry name" value="BCAA_transport_permease"/>
</dbReference>
<organism evidence="10">
    <name type="scientific">mine drainage metagenome</name>
    <dbReference type="NCBI Taxonomy" id="410659"/>
    <lineage>
        <taxon>unclassified sequences</taxon>
        <taxon>metagenomes</taxon>
        <taxon>ecological metagenomes</taxon>
    </lineage>
</organism>
<evidence type="ECO:0000256" key="3">
    <source>
        <dbReference type="ARBA" id="ARBA00022475"/>
    </source>
</evidence>
<keyword evidence="4 9" id="KW-0812">Transmembrane</keyword>
<feature type="transmembrane region" description="Helical" evidence="9">
    <location>
        <begin position="516"/>
        <end position="534"/>
    </location>
</feature>
<proteinExistence type="inferred from homology"/>